<reference evidence="1" key="1">
    <citation type="submission" date="2022-07" db="EMBL/GenBank/DDBJ databases">
        <title>Prevotella copri.</title>
        <authorList>
            <person name="Yang C."/>
        </authorList>
    </citation>
    <scope>NUCLEOTIDE SEQUENCE</scope>
    <source>
        <strain evidence="1">HF1476</strain>
    </source>
</reference>
<name>A0AAW5IT41_9BACT</name>
<dbReference type="Proteomes" id="UP001204486">
    <property type="component" value="Unassembled WGS sequence"/>
</dbReference>
<proteinExistence type="predicted"/>
<evidence type="ECO:0000313" key="1">
    <source>
        <dbReference type="EMBL" id="MCP9600192.1"/>
    </source>
</evidence>
<dbReference type="InterPro" id="IPR011051">
    <property type="entry name" value="RmlC_Cupin_sf"/>
</dbReference>
<dbReference type="SUPFAM" id="SSF51182">
    <property type="entry name" value="RmlC-like cupins"/>
    <property type="match status" value="1"/>
</dbReference>
<sequence>MENIEKIFNGEELLAIIIRDNYHAVGITFITPDDYPHQLGYMNREKDYVIAPHVHNKVPRNVDFTQETLVVKSGVVRVDFYTQEQKYLESRIIYKGDIILLAAGGHGFKMIQPSEMIEIKQGPYAGAMDKVRFEPIEDNKVILK</sequence>
<gene>
    <name evidence="1" type="ORF">NNC55_09525</name>
</gene>
<organism evidence="1 2">
    <name type="scientific">Segatella copri</name>
    <dbReference type="NCBI Taxonomy" id="165179"/>
    <lineage>
        <taxon>Bacteria</taxon>
        <taxon>Pseudomonadati</taxon>
        <taxon>Bacteroidota</taxon>
        <taxon>Bacteroidia</taxon>
        <taxon>Bacteroidales</taxon>
        <taxon>Prevotellaceae</taxon>
        <taxon>Segatella</taxon>
    </lineage>
</organism>
<evidence type="ECO:0000313" key="2">
    <source>
        <dbReference type="Proteomes" id="UP001204486"/>
    </source>
</evidence>
<dbReference type="AlphaFoldDB" id="A0AAW5IT41"/>
<comment type="caution">
    <text evidence="1">The sequence shown here is derived from an EMBL/GenBank/DDBJ whole genome shotgun (WGS) entry which is preliminary data.</text>
</comment>
<dbReference type="RefSeq" id="WP_254974305.1">
    <property type="nucleotide sequence ID" value="NZ_JANDWK010000021.1"/>
</dbReference>
<accession>A0AAW5IT41</accession>
<protein>
    <recommendedName>
        <fullName evidence="3">Mannose-6-phosphate isomerase-like protein (Cupin superfamily)</fullName>
    </recommendedName>
</protein>
<dbReference type="EMBL" id="JANDWN010000023">
    <property type="protein sequence ID" value="MCP9600192.1"/>
    <property type="molecule type" value="Genomic_DNA"/>
</dbReference>
<evidence type="ECO:0008006" key="3">
    <source>
        <dbReference type="Google" id="ProtNLM"/>
    </source>
</evidence>